<dbReference type="Gene3D" id="3.30.565.10">
    <property type="entry name" value="Histidine kinase-like ATPase, C-terminal domain"/>
    <property type="match status" value="1"/>
</dbReference>
<dbReference type="Proteomes" id="UP000612899">
    <property type="component" value="Unassembled WGS sequence"/>
</dbReference>
<accession>A0A8J3VI25</accession>
<dbReference type="SUPFAM" id="SSF55781">
    <property type="entry name" value="GAF domain-like"/>
    <property type="match status" value="1"/>
</dbReference>
<dbReference type="PANTHER" id="PTHR24421">
    <property type="entry name" value="NITRATE/NITRITE SENSOR PROTEIN NARX-RELATED"/>
    <property type="match status" value="1"/>
</dbReference>
<keyword evidence="8" id="KW-0808">Transferase</keyword>
<dbReference type="InterPro" id="IPR029016">
    <property type="entry name" value="GAF-like_dom_sf"/>
</dbReference>
<evidence type="ECO:0000256" key="3">
    <source>
        <dbReference type="ARBA" id="ARBA00004496"/>
    </source>
</evidence>
<keyword evidence="6" id="KW-0004">4Fe-4S</keyword>
<evidence type="ECO:0000256" key="2">
    <source>
        <dbReference type="ARBA" id="ARBA00001966"/>
    </source>
</evidence>
<gene>
    <name evidence="17" type="ORF">Rhe02_46630</name>
</gene>
<dbReference type="InterPro" id="IPR005467">
    <property type="entry name" value="His_kinase_dom"/>
</dbReference>
<proteinExistence type="predicted"/>
<keyword evidence="9" id="KW-0479">Metal-binding</keyword>
<dbReference type="Pfam" id="PF02518">
    <property type="entry name" value="HATPase_c"/>
    <property type="match status" value="1"/>
</dbReference>
<evidence type="ECO:0000256" key="9">
    <source>
        <dbReference type="ARBA" id="ARBA00022723"/>
    </source>
</evidence>
<sequence>MSSPFGAICRALLRTRQYYCGTMSAPFEELSAAVLAVSRHLSVREVLQTIVTAARGLLNCEYAALGVPDDQGGFAEFVVDGVSDEQWERIGPLPRQHGLLGAMLHDAKPERLPDLRKDPRFGWWPAAHPVLKDFLGMPITDGTEILGALYLANRRDGEFTDADERLLAVLAAHAAIALTNARLYEHSRELTLLEERQRVARELHDAVAQKLFSLRLLTEAAAALVRRDPAQAEAELAEIRILAGQAADELSQVVAELRPRELADSGLVETLRRRVELLDRVHAASVHFVSSLQNRLPAKVEEAVLRVAEEALHNALRHSGATIIEVSLGNTGDRVICEVKDNGAGIDPAGQQGLGLASMRERAARVKGTLGVVSTAAAGTTVTLVVPGG</sequence>
<comment type="caution">
    <text evidence="17">The sequence shown here is derived from an EMBL/GenBank/DDBJ whole genome shotgun (WGS) entry which is preliminary data.</text>
</comment>
<evidence type="ECO:0000256" key="13">
    <source>
        <dbReference type="ARBA" id="ARBA00023014"/>
    </source>
</evidence>
<dbReference type="GO" id="GO:0016020">
    <property type="term" value="C:membrane"/>
    <property type="evidence" value="ECO:0007669"/>
    <property type="project" value="InterPro"/>
</dbReference>
<comment type="cofactor">
    <cofactor evidence="2">
        <name>[4Fe-4S] cluster</name>
        <dbReference type="ChEBI" id="CHEBI:49883"/>
    </cofactor>
</comment>
<dbReference type="SMART" id="SM00387">
    <property type="entry name" value="HATPase_c"/>
    <property type="match status" value="1"/>
</dbReference>
<dbReference type="InterPro" id="IPR003018">
    <property type="entry name" value="GAF"/>
</dbReference>
<evidence type="ECO:0000256" key="12">
    <source>
        <dbReference type="ARBA" id="ARBA00023012"/>
    </source>
</evidence>
<evidence type="ECO:0000256" key="4">
    <source>
        <dbReference type="ARBA" id="ARBA00012438"/>
    </source>
</evidence>
<dbReference type="Gene3D" id="3.30.450.40">
    <property type="match status" value="1"/>
</dbReference>
<dbReference type="GO" id="GO:0005737">
    <property type="term" value="C:cytoplasm"/>
    <property type="evidence" value="ECO:0007669"/>
    <property type="project" value="UniProtKB-SubCell"/>
</dbReference>
<dbReference type="CDD" id="cd16917">
    <property type="entry name" value="HATPase_UhpB-NarQ-NarX-like"/>
    <property type="match status" value="1"/>
</dbReference>
<dbReference type="EMBL" id="BONY01000028">
    <property type="protein sequence ID" value="GIH06596.1"/>
    <property type="molecule type" value="Genomic_DNA"/>
</dbReference>
<dbReference type="Pfam" id="PF01590">
    <property type="entry name" value="GAF"/>
    <property type="match status" value="1"/>
</dbReference>
<comment type="function">
    <text evidence="14">Member of the two-component regulatory system NreB/NreC involved in the control of dissimilatory nitrate/nitrite reduction in response to oxygen. NreB functions as a direct oxygen sensor histidine kinase which is autophosphorylated, in the absence of oxygen, probably at the conserved histidine residue, and transfers its phosphate group probably to a conserved aspartate residue of NreC. NreB/NreC activates the expression of the nitrate (narGHJI) and nitrite (nir) reductase operons, as well as the putative nitrate transporter gene narT.</text>
</comment>
<evidence type="ECO:0000256" key="15">
    <source>
        <dbReference type="ARBA" id="ARBA00030800"/>
    </source>
</evidence>
<dbReference type="InterPro" id="IPR011712">
    <property type="entry name" value="Sig_transdc_His_kin_sub3_dim/P"/>
</dbReference>
<dbReference type="GO" id="GO:0046872">
    <property type="term" value="F:metal ion binding"/>
    <property type="evidence" value="ECO:0007669"/>
    <property type="project" value="UniProtKB-KW"/>
</dbReference>
<dbReference type="SUPFAM" id="SSF55874">
    <property type="entry name" value="ATPase domain of HSP90 chaperone/DNA topoisomerase II/histidine kinase"/>
    <property type="match status" value="1"/>
</dbReference>
<evidence type="ECO:0000256" key="1">
    <source>
        <dbReference type="ARBA" id="ARBA00000085"/>
    </source>
</evidence>
<evidence type="ECO:0000313" key="17">
    <source>
        <dbReference type="EMBL" id="GIH06596.1"/>
    </source>
</evidence>
<keyword evidence="7" id="KW-0963">Cytoplasm</keyword>
<name>A0A8J3VI25_9ACTN</name>
<dbReference type="PANTHER" id="PTHR24421:SF61">
    <property type="entry name" value="OXYGEN SENSOR HISTIDINE KINASE NREB"/>
    <property type="match status" value="1"/>
</dbReference>
<keyword evidence="13" id="KW-0411">Iron-sulfur</keyword>
<reference evidence="17" key="1">
    <citation type="submission" date="2021-01" db="EMBL/GenBank/DDBJ databases">
        <title>Whole genome shotgun sequence of Rhizocola hellebori NBRC 109834.</title>
        <authorList>
            <person name="Komaki H."/>
            <person name="Tamura T."/>
        </authorList>
    </citation>
    <scope>NUCLEOTIDE SEQUENCE</scope>
    <source>
        <strain evidence="17">NBRC 109834</strain>
    </source>
</reference>
<dbReference type="InterPro" id="IPR003594">
    <property type="entry name" value="HATPase_dom"/>
</dbReference>
<keyword evidence="10" id="KW-0418">Kinase</keyword>
<evidence type="ECO:0000256" key="7">
    <source>
        <dbReference type="ARBA" id="ARBA00022490"/>
    </source>
</evidence>
<dbReference type="InterPro" id="IPR004358">
    <property type="entry name" value="Sig_transdc_His_kin-like_C"/>
</dbReference>
<feature type="domain" description="Histidine kinase" evidence="16">
    <location>
        <begin position="198"/>
        <end position="389"/>
    </location>
</feature>
<dbReference type="GO" id="GO:0046983">
    <property type="term" value="F:protein dimerization activity"/>
    <property type="evidence" value="ECO:0007669"/>
    <property type="project" value="InterPro"/>
</dbReference>
<dbReference type="GO" id="GO:0051539">
    <property type="term" value="F:4 iron, 4 sulfur cluster binding"/>
    <property type="evidence" value="ECO:0007669"/>
    <property type="project" value="UniProtKB-KW"/>
</dbReference>
<evidence type="ECO:0000256" key="5">
    <source>
        <dbReference type="ARBA" id="ARBA00017322"/>
    </source>
</evidence>
<evidence type="ECO:0000256" key="6">
    <source>
        <dbReference type="ARBA" id="ARBA00022485"/>
    </source>
</evidence>
<evidence type="ECO:0000313" key="18">
    <source>
        <dbReference type="Proteomes" id="UP000612899"/>
    </source>
</evidence>
<evidence type="ECO:0000256" key="8">
    <source>
        <dbReference type="ARBA" id="ARBA00022679"/>
    </source>
</evidence>
<protein>
    <recommendedName>
        <fullName evidence="5">Oxygen sensor histidine kinase NreB</fullName>
        <ecNumber evidence="4">2.7.13.3</ecNumber>
    </recommendedName>
    <alternativeName>
        <fullName evidence="15">Nitrogen regulation protein B</fullName>
    </alternativeName>
</protein>
<comment type="catalytic activity">
    <reaction evidence="1">
        <text>ATP + protein L-histidine = ADP + protein N-phospho-L-histidine.</text>
        <dbReference type="EC" id="2.7.13.3"/>
    </reaction>
</comment>
<dbReference type="Gene3D" id="1.20.5.1930">
    <property type="match status" value="1"/>
</dbReference>
<dbReference type="EC" id="2.7.13.3" evidence="4"/>
<keyword evidence="12" id="KW-0902">Two-component regulatory system</keyword>
<evidence type="ECO:0000259" key="16">
    <source>
        <dbReference type="PROSITE" id="PS50109"/>
    </source>
</evidence>
<keyword evidence="18" id="KW-1185">Reference proteome</keyword>
<dbReference type="GO" id="GO:0000155">
    <property type="term" value="F:phosphorelay sensor kinase activity"/>
    <property type="evidence" value="ECO:0007669"/>
    <property type="project" value="InterPro"/>
</dbReference>
<dbReference type="InterPro" id="IPR036890">
    <property type="entry name" value="HATPase_C_sf"/>
</dbReference>
<dbReference type="PROSITE" id="PS50109">
    <property type="entry name" value="HIS_KIN"/>
    <property type="match status" value="1"/>
</dbReference>
<evidence type="ECO:0000256" key="10">
    <source>
        <dbReference type="ARBA" id="ARBA00022777"/>
    </source>
</evidence>
<evidence type="ECO:0000256" key="11">
    <source>
        <dbReference type="ARBA" id="ARBA00023004"/>
    </source>
</evidence>
<comment type="subcellular location">
    <subcellularLocation>
        <location evidence="3">Cytoplasm</location>
    </subcellularLocation>
</comment>
<dbReference type="Pfam" id="PF07730">
    <property type="entry name" value="HisKA_3"/>
    <property type="match status" value="1"/>
</dbReference>
<dbReference type="SMART" id="SM00065">
    <property type="entry name" value="GAF"/>
    <property type="match status" value="1"/>
</dbReference>
<keyword evidence="11" id="KW-0408">Iron</keyword>
<evidence type="ECO:0000256" key="14">
    <source>
        <dbReference type="ARBA" id="ARBA00024827"/>
    </source>
</evidence>
<dbReference type="AlphaFoldDB" id="A0A8J3VI25"/>
<dbReference type="PRINTS" id="PR00344">
    <property type="entry name" value="BCTRLSENSOR"/>
</dbReference>
<organism evidence="17 18">
    <name type="scientific">Rhizocola hellebori</name>
    <dbReference type="NCBI Taxonomy" id="1392758"/>
    <lineage>
        <taxon>Bacteria</taxon>
        <taxon>Bacillati</taxon>
        <taxon>Actinomycetota</taxon>
        <taxon>Actinomycetes</taxon>
        <taxon>Micromonosporales</taxon>
        <taxon>Micromonosporaceae</taxon>
        <taxon>Rhizocola</taxon>
    </lineage>
</organism>
<dbReference type="InterPro" id="IPR050482">
    <property type="entry name" value="Sensor_HK_TwoCompSys"/>
</dbReference>